<dbReference type="AlphaFoldDB" id="A0A4Y2KW76"/>
<protein>
    <submittedName>
        <fullName evidence="1">Uncharacterized protein</fullName>
    </submittedName>
</protein>
<proteinExistence type="predicted"/>
<accession>A0A4Y2KW76</accession>
<dbReference type="Proteomes" id="UP000499080">
    <property type="component" value="Unassembled WGS sequence"/>
</dbReference>
<reference evidence="1 2" key="1">
    <citation type="journal article" date="2019" name="Sci. Rep.">
        <title>Orb-weaving spider Araneus ventricosus genome elucidates the spidroin gene catalogue.</title>
        <authorList>
            <person name="Kono N."/>
            <person name="Nakamura H."/>
            <person name="Ohtoshi R."/>
            <person name="Moran D.A.P."/>
            <person name="Shinohara A."/>
            <person name="Yoshida Y."/>
            <person name="Fujiwara M."/>
            <person name="Mori M."/>
            <person name="Tomita M."/>
            <person name="Arakawa K."/>
        </authorList>
    </citation>
    <scope>NUCLEOTIDE SEQUENCE [LARGE SCALE GENOMIC DNA]</scope>
</reference>
<comment type="caution">
    <text evidence="1">The sequence shown here is derived from an EMBL/GenBank/DDBJ whole genome shotgun (WGS) entry which is preliminary data.</text>
</comment>
<sequence length="166" mass="18906">MKKVNTDRQRDYYKAQIRLGNRKSCYLCPAKLSRNHFLTVVTVAREAITVHVLTIPVGEKISIIRFLDFLSGVLASELSVFVVGIFDVLNKCPVSKLHEGYFEEHVVILSHVQIMMKSPEAVHLSPNFHYTLAGGCWTQADLMTTKFPCFWKNPVSYPHSSCYIVE</sequence>
<name>A0A4Y2KW76_ARAVE</name>
<gene>
    <name evidence="1" type="ORF">AVEN_82485_1</name>
</gene>
<dbReference type="EMBL" id="BGPR01004997">
    <property type="protein sequence ID" value="GBN05773.1"/>
    <property type="molecule type" value="Genomic_DNA"/>
</dbReference>
<evidence type="ECO:0000313" key="2">
    <source>
        <dbReference type="Proteomes" id="UP000499080"/>
    </source>
</evidence>
<evidence type="ECO:0000313" key="1">
    <source>
        <dbReference type="EMBL" id="GBN05773.1"/>
    </source>
</evidence>
<organism evidence="1 2">
    <name type="scientific">Araneus ventricosus</name>
    <name type="common">Orbweaver spider</name>
    <name type="synonym">Epeira ventricosa</name>
    <dbReference type="NCBI Taxonomy" id="182803"/>
    <lineage>
        <taxon>Eukaryota</taxon>
        <taxon>Metazoa</taxon>
        <taxon>Ecdysozoa</taxon>
        <taxon>Arthropoda</taxon>
        <taxon>Chelicerata</taxon>
        <taxon>Arachnida</taxon>
        <taxon>Araneae</taxon>
        <taxon>Araneomorphae</taxon>
        <taxon>Entelegynae</taxon>
        <taxon>Araneoidea</taxon>
        <taxon>Araneidae</taxon>
        <taxon>Araneus</taxon>
    </lineage>
</organism>
<keyword evidence="2" id="KW-1185">Reference proteome</keyword>